<dbReference type="CDD" id="cd16329">
    <property type="entry name" value="LolA_like"/>
    <property type="match status" value="1"/>
</dbReference>
<proteinExistence type="predicted"/>
<feature type="domain" description="Uncharacterized protein TP-0789" evidence="2">
    <location>
        <begin position="112"/>
        <end position="292"/>
    </location>
</feature>
<dbReference type="Gene3D" id="2.50.20.10">
    <property type="entry name" value="Lipoprotein localisation LolA/LolB/LppX"/>
    <property type="match status" value="1"/>
</dbReference>
<feature type="region of interest" description="Disordered" evidence="1">
    <location>
        <begin position="1"/>
        <end position="69"/>
    </location>
</feature>
<evidence type="ECO:0000313" key="3">
    <source>
        <dbReference type="EMBL" id="KPL05954.1"/>
    </source>
</evidence>
<organism evidence="3 4">
    <name type="scientific">candidate division TA06 bacterium SM1_40</name>
    <dbReference type="NCBI Taxonomy" id="1703773"/>
    <lineage>
        <taxon>Bacteria</taxon>
        <taxon>Bacteria division TA06</taxon>
    </lineage>
</organism>
<dbReference type="AlphaFoldDB" id="A0A0S8J9H1"/>
<dbReference type="EMBL" id="LJVA01000162">
    <property type="protein sequence ID" value="KPL05954.1"/>
    <property type="molecule type" value="Genomic_DNA"/>
</dbReference>
<evidence type="ECO:0000259" key="2">
    <source>
        <dbReference type="Pfam" id="PF17131"/>
    </source>
</evidence>
<dbReference type="Proteomes" id="UP000051035">
    <property type="component" value="Unassembled WGS sequence"/>
</dbReference>
<feature type="non-terminal residue" evidence="3">
    <location>
        <position position="1"/>
    </location>
</feature>
<feature type="compositionally biased region" description="Polar residues" evidence="1">
    <location>
        <begin position="7"/>
        <end position="31"/>
    </location>
</feature>
<comment type="caution">
    <text evidence="3">The sequence shown here is derived from an EMBL/GenBank/DDBJ whole genome shotgun (WGS) entry which is preliminary data.</text>
</comment>
<name>A0A0S8J9H1_UNCT6</name>
<protein>
    <recommendedName>
        <fullName evidence="2">Uncharacterized protein TP-0789 domain-containing protein</fullName>
    </recommendedName>
</protein>
<dbReference type="InterPro" id="IPR033399">
    <property type="entry name" value="TP_0789-like"/>
</dbReference>
<sequence>SEGETPPTDTDNAGAQTSSEGETPPTDTDNAGAQLPPDEETTTPAEPETESARTPSQTEPPAPEMGEAPDVTRLLRRLDEMYESSGTSAQVEITIVKPDKTRTLRLRAWSKGDDKALIVIDAPARDAGTATLKVGRNLWNYLPKISRTIRVPPSMMMGSWMGTDLTNDDIVRESSYEEDYTSELVGMSADPRGWKVRLDARPDVAGLWNRVEIVFSTDEGLPVQAQFFDRKDRLSRTMRFEEVRQIGRRQVPTVMTVIPEREENEYTELRYLSIDFDIEVDDDMFSLSQLERRR</sequence>
<gene>
    <name evidence="3" type="ORF">AMJ71_10280</name>
</gene>
<evidence type="ECO:0000256" key="1">
    <source>
        <dbReference type="SAM" id="MobiDB-lite"/>
    </source>
</evidence>
<accession>A0A0S8J9H1</accession>
<evidence type="ECO:0000313" key="4">
    <source>
        <dbReference type="Proteomes" id="UP000051035"/>
    </source>
</evidence>
<reference evidence="3 4" key="1">
    <citation type="journal article" date="2015" name="Microbiome">
        <title>Genomic resolution of linkages in carbon, nitrogen, and sulfur cycling among widespread estuary sediment bacteria.</title>
        <authorList>
            <person name="Baker B.J."/>
            <person name="Lazar C.S."/>
            <person name="Teske A.P."/>
            <person name="Dick G.J."/>
        </authorList>
    </citation>
    <scope>NUCLEOTIDE SEQUENCE [LARGE SCALE GENOMIC DNA]</scope>
    <source>
        <strain evidence="3">SM1_40</strain>
    </source>
</reference>
<dbReference type="Pfam" id="PF17131">
    <property type="entry name" value="LolA_like"/>
    <property type="match status" value="1"/>
</dbReference>